<reference evidence="1 2" key="1">
    <citation type="submission" date="2023-06" db="EMBL/GenBank/DDBJ databases">
        <title>Identification and characterization of antibiotic-resistant Gram-negative bacteria.</title>
        <authorList>
            <person name="Cho G.-S."/>
            <person name="Lee J."/>
            <person name="Tai E."/>
            <person name="Jeong S."/>
            <person name="Kim I."/>
            <person name="Kim B.-E."/>
            <person name="Jeong M.-I."/>
            <person name="Oh K.-K."/>
            <person name="Franz C.M.A.P."/>
        </authorList>
    </citation>
    <scope>NUCLEOTIDE SEQUENCE [LARGE SCALE GENOMIC DNA]</scope>
    <source>
        <strain evidence="1 2">V106_12</strain>
    </source>
</reference>
<name>A0AAP4CYT6_9ENTR</name>
<gene>
    <name evidence="1" type="ORF">QQF32_01580</name>
</gene>
<comment type="caution">
    <text evidence="1">The sequence shown here is derived from an EMBL/GenBank/DDBJ whole genome shotgun (WGS) entry which is preliminary data.</text>
</comment>
<dbReference type="Proteomes" id="UP001223214">
    <property type="component" value="Unassembled WGS sequence"/>
</dbReference>
<proteinExistence type="predicted"/>
<sequence>MNTIRVVGIDIAKSVFQVCIWMVNGSISWNIKISRSKLLDTIRQFDLELLLLWRPAPLSINGGLMPEESENKYRSYHKTVARIT</sequence>
<evidence type="ECO:0000313" key="2">
    <source>
        <dbReference type="Proteomes" id="UP001223214"/>
    </source>
</evidence>
<dbReference type="EMBL" id="JASSOM010000003">
    <property type="protein sequence ID" value="MDK9361899.1"/>
    <property type="molecule type" value="Genomic_DNA"/>
</dbReference>
<evidence type="ECO:0000313" key="1">
    <source>
        <dbReference type="EMBL" id="MDK9361899.1"/>
    </source>
</evidence>
<dbReference type="RefSeq" id="WP_285149650.1">
    <property type="nucleotide sequence ID" value="NZ_JASSOM010000003.1"/>
</dbReference>
<organism evidence="1 2">
    <name type="scientific">Lelliottia wanjuensis</name>
    <dbReference type="NCBI Taxonomy" id="3050585"/>
    <lineage>
        <taxon>Bacteria</taxon>
        <taxon>Pseudomonadati</taxon>
        <taxon>Pseudomonadota</taxon>
        <taxon>Gammaproteobacteria</taxon>
        <taxon>Enterobacterales</taxon>
        <taxon>Enterobacteriaceae</taxon>
        <taxon>Lelliottia</taxon>
    </lineage>
</organism>
<accession>A0AAP4CYT6</accession>
<dbReference type="AlphaFoldDB" id="A0AAP4CYT6"/>
<keyword evidence="2" id="KW-1185">Reference proteome</keyword>
<protein>
    <submittedName>
        <fullName evidence="1">Uncharacterized protein</fullName>
    </submittedName>
</protein>